<dbReference type="InterPro" id="IPR018551">
    <property type="entry name" value="DUF2007"/>
</dbReference>
<evidence type="ECO:0000256" key="1">
    <source>
        <dbReference type="SAM" id="MobiDB-lite"/>
    </source>
</evidence>
<dbReference type="Pfam" id="PF09413">
    <property type="entry name" value="DUF2007"/>
    <property type="match status" value="1"/>
</dbReference>
<name>A0A517SMN9_9PLAN</name>
<dbReference type="Gene3D" id="3.30.70.790">
    <property type="entry name" value="UreE, C-terminal domain"/>
    <property type="match status" value="1"/>
</dbReference>
<dbReference type="EMBL" id="CP036271">
    <property type="protein sequence ID" value="QDT57392.1"/>
    <property type="molecule type" value="Genomic_DNA"/>
</dbReference>
<evidence type="ECO:0000313" key="4">
    <source>
        <dbReference type="Proteomes" id="UP000315700"/>
    </source>
</evidence>
<dbReference type="RefSeq" id="WP_197453688.1">
    <property type="nucleotide sequence ID" value="NZ_CP036271.1"/>
</dbReference>
<dbReference type="Proteomes" id="UP000315700">
    <property type="component" value="Chromosome"/>
</dbReference>
<evidence type="ECO:0000259" key="2">
    <source>
        <dbReference type="Pfam" id="PF09413"/>
    </source>
</evidence>
<feature type="domain" description="DUF2007" evidence="2">
    <location>
        <begin position="8"/>
        <end position="72"/>
    </location>
</feature>
<proteinExistence type="predicted"/>
<dbReference type="InterPro" id="IPR011322">
    <property type="entry name" value="N-reg_PII-like_a/b"/>
</dbReference>
<reference evidence="3 4" key="1">
    <citation type="submission" date="2019-02" db="EMBL/GenBank/DDBJ databases">
        <title>Deep-cultivation of Planctomycetes and their phenomic and genomic characterization uncovers novel biology.</title>
        <authorList>
            <person name="Wiegand S."/>
            <person name="Jogler M."/>
            <person name="Boedeker C."/>
            <person name="Pinto D."/>
            <person name="Vollmers J."/>
            <person name="Rivas-Marin E."/>
            <person name="Kohn T."/>
            <person name="Peeters S.H."/>
            <person name="Heuer A."/>
            <person name="Rast P."/>
            <person name="Oberbeckmann S."/>
            <person name="Bunk B."/>
            <person name="Jeske O."/>
            <person name="Meyerdierks A."/>
            <person name="Storesund J.E."/>
            <person name="Kallscheuer N."/>
            <person name="Luecker S."/>
            <person name="Lage O.M."/>
            <person name="Pohl T."/>
            <person name="Merkel B.J."/>
            <person name="Hornburger P."/>
            <person name="Mueller R.-W."/>
            <person name="Bruemmer F."/>
            <person name="Labrenz M."/>
            <person name="Spormann A.M."/>
            <person name="Op den Camp H."/>
            <person name="Overmann J."/>
            <person name="Amann R."/>
            <person name="Jetten M.S.M."/>
            <person name="Mascher T."/>
            <person name="Medema M.H."/>
            <person name="Devos D.P."/>
            <person name="Kaster A.-K."/>
            <person name="Ovreas L."/>
            <person name="Rohde M."/>
            <person name="Galperin M.Y."/>
            <person name="Jogler C."/>
        </authorList>
    </citation>
    <scope>NUCLEOTIDE SEQUENCE [LARGE SCALE GENOMIC DNA]</scope>
    <source>
        <strain evidence="3 4">Pan44</strain>
    </source>
</reference>
<dbReference type="KEGG" id="ccos:Pan44_54610"/>
<gene>
    <name evidence="3" type="ORF">Pan44_54610</name>
</gene>
<feature type="region of interest" description="Disordered" evidence="1">
    <location>
        <begin position="72"/>
        <end position="99"/>
    </location>
</feature>
<dbReference type="AlphaFoldDB" id="A0A517SMN9"/>
<evidence type="ECO:0000313" key="3">
    <source>
        <dbReference type="EMBL" id="QDT57392.1"/>
    </source>
</evidence>
<keyword evidence="4" id="KW-1185">Reference proteome</keyword>
<organism evidence="3 4">
    <name type="scientific">Caulifigura coniformis</name>
    <dbReference type="NCBI Taxonomy" id="2527983"/>
    <lineage>
        <taxon>Bacteria</taxon>
        <taxon>Pseudomonadati</taxon>
        <taxon>Planctomycetota</taxon>
        <taxon>Planctomycetia</taxon>
        <taxon>Planctomycetales</taxon>
        <taxon>Planctomycetaceae</taxon>
        <taxon>Caulifigura</taxon>
    </lineage>
</organism>
<dbReference type="InParanoid" id="A0A517SMN9"/>
<protein>
    <recommendedName>
        <fullName evidence="2">DUF2007 domain-containing protein</fullName>
    </recommendedName>
</protein>
<accession>A0A517SMN9</accession>
<dbReference type="SUPFAM" id="SSF54913">
    <property type="entry name" value="GlnB-like"/>
    <property type="match status" value="1"/>
</dbReference>
<sequence length="99" mass="11111">MDHATERMIEAYVARDSFEGHFLKDLLSGQGIEAHVTDENSVYAGVGGIERPKVWVFEKDQEAARRLLEEYEATRAQSAAQPDEADDIAPEFDARDETP</sequence>